<accession>A0A5N8WKU9</accession>
<comment type="caution">
    <text evidence="1">The sequence shown here is derived from an EMBL/GenBank/DDBJ whole genome shotgun (WGS) entry which is preliminary data.</text>
</comment>
<name>A0A5N8WKU9_9ACTN</name>
<sequence length="78" mass="8341">MSGGRSGHGVPLLTAVSVRNVQDVRCCSPPSSPWLRCRECSIDCRLPTADCRLPTADCRLPTADCRLPTADCRLPTAG</sequence>
<gene>
    <name evidence="1" type="ORF">FPZ41_04330</name>
</gene>
<dbReference type="AlphaFoldDB" id="A0A5N8WKU9"/>
<dbReference type="Proteomes" id="UP000373149">
    <property type="component" value="Unassembled WGS sequence"/>
</dbReference>
<protein>
    <submittedName>
        <fullName evidence="1">Uncharacterized protein</fullName>
    </submittedName>
</protein>
<evidence type="ECO:0000313" key="1">
    <source>
        <dbReference type="EMBL" id="MPY47857.1"/>
    </source>
</evidence>
<proteinExistence type="predicted"/>
<organism evidence="1 2">
    <name type="scientific">Streptomyces acidicola</name>
    <dbReference type="NCBI Taxonomy" id="2596892"/>
    <lineage>
        <taxon>Bacteria</taxon>
        <taxon>Bacillati</taxon>
        <taxon>Actinomycetota</taxon>
        <taxon>Actinomycetes</taxon>
        <taxon>Kitasatosporales</taxon>
        <taxon>Streptomycetaceae</taxon>
        <taxon>Streptomyces</taxon>
    </lineage>
</organism>
<keyword evidence="2" id="KW-1185">Reference proteome</keyword>
<evidence type="ECO:0000313" key="2">
    <source>
        <dbReference type="Proteomes" id="UP000373149"/>
    </source>
</evidence>
<reference evidence="1 2" key="1">
    <citation type="submission" date="2019-09" db="EMBL/GenBank/DDBJ databases">
        <authorList>
            <person name="Duangmal K."/>
            <person name="Teo W.F.A."/>
            <person name="Lipun K."/>
        </authorList>
    </citation>
    <scope>NUCLEOTIDE SEQUENCE [LARGE SCALE GENOMIC DNA]</scope>
    <source>
        <strain evidence="1 2">K1PN6</strain>
    </source>
</reference>
<dbReference type="EMBL" id="VMNX01000006">
    <property type="protein sequence ID" value="MPY47857.1"/>
    <property type="molecule type" value="Genomic_DNA"/>
</dbReference>